<feature type="region of interest" description="Disordered" evidence="1">
    <location>
        <begin position="1"/>
        <end position="96"/>
    </location>
</feature>
<evidence type="ECO:0000313" key="6">
    <source>
        <dbReference type="Proteomes" id="UP000824229"/>
    </source>
</evidence>
<protein>
    <recommendedName>
        <fullName evidence="7">HlyD family secretion protein</fullName>
    </recommendedName>
</protein>
<feature type="compositionally biased region" description="Basic and acidic residues" evidence="1">
    <location>
        <begin position="1"/>
        <end position="12"/>
    </location>
</feature>
<evidence type="ECO:0000259" key="3">
    <source>
        <dbReference type="Pfam" id="PF26011"/>
    </source>
</evidence>
<evidence type="ECO:0008006" key="7">
    <source>
        <dbReference type="Google" id="ProtNLM"/>
    </source>
</evidence>
<keyword evidence="2" id="KW-0812">Transmembrane</keyword>
<name>A0A9E2NMD1_9FIRM</name>
<accession>A0A9E2NMD1</accession>
<keyword evidence="2" id="KW-1133">Transmembrane helix</keyword>
<sequence length="603" mass="68973">MKQRKKATDKPKKTQRSYFNPYETTTPKRATSRNTYQQYVALTGSDERSKKASLKRSKTASAKKPSNKNATKQRTTQKAKPVLNENLSPEQRRAKMRQKVKVTKAQRLKMRRRRQFQMVLRVTLVMCLTIGMVWGGILLKEFLTKPTISTQIVKMGTLDTSNQFEGIIFRNEKVVYSEESGNVRYVIAEGEKVKKDGTVYVLVDEKNLVTTTSEKEKVDAEIYNNAENDAAISNNQDERHNLDQEVKSHLEDFYTNRYEDSTSYIYTLRSQLDSSVTNRTNLYATEQEEKNQELVALKEQLETDLGNYQKGKAAADSGIISYRMDGNETEDVKEAIETLTYKTYNKIKRTSSISTLGQSEINSGDPIYKVILNNEWYIVTYVDPKEAEEYTEGQMYTINFDELGGQAVNFSLDSKKEEENRVQLIFKTSNQINDFLGSRTVKFSIGEKATSGLKIPKQAIVEQNLIKIPTQFCVDVEGKTTVYRKKGEITEAVELNVQYTQDDMQYIRQDLTDVNNIQVNDILVNQADGSTYQISEVETKQGVYVTNNKVAKFKEIEIVAQSDEYAIVKNTGKSQLKEMDKIISNPKSIKIDQLIDDTKIENE</sequence>
<reference evidence="5" key="1">
    <citation type="journal article" date="2021" name="PeerJ">
        <title>Extensive microbial diversity within the chicken gut microbiome revealed by metagenomics and culture.</title>
        <authorList>
            <person name="Gilroy R."/>
            <person name="Ravi A."/>
            <person name="Getino M."/>
            <person name="Pursley I."/>
            <person name="Horton D.L."/>
            <person name="Alikhan N.F."/>
            <person name="Baker D."/>
            <person name="Gharbi K."/>
            <person name="Hall N."/>
            <person name="Watson M."/>
            <person name="Adriaenssens E.M."/>
            <person name="Foster-Nyarko E."/>
            <person name="Jarju S."/>
            <person name="Secka A."/>
            <person name="Antonio M."/>
            <person name="Oren A."/>
            <person name="Chaudhuri R.R."/>
            <person name="La Ragione R."/>
            <person name="Hildebrand F."/>
            <person name="Pallen M.J."/>
        </authorList>
    </citation>
    <scope>NUCLEOTIDE SEQUENCE</scope>
    <source>
        <strain evidence="5">B5-657</strain>
    </source>
</reference>
<evidence type="ECO:0000313" key="5">
    <source>
        <dbReference type="EMBL" id="MBU3805205.1"/>
    </source>
</evidence>
<dbReference type="EMBL" id="JAHLFQ010000253">
    <property type="protein sequence ID" value="MBU3805205.1"/>
    <property type="molecule type" value="Genomic_DNA"/>
</dbReference>
<dbReference type="InterPro" id="IPR058709">
    <property type="entry name" value="BSH_RND-rel"/>
</dbReference>
<evidence type="ECO:0000259" key="4">
    <source>
        <dbReference type="Pfam" id="PF26018"/>
    </source>
</evidence>
<gene>
    <name evidence="5" type="ORF">H9872_10700</name>
</gene>
<dbReference type="Pfam" id="PF26011">
    <property type="entry name" value="Beta-barrel_RND_rel"/>
    <property type="match status" value="1"/>
</dbReference>
<evidence type="ECO:0000256" key="2">
    <source>
        <dbReference type="SAM" id="Phobius"/>
    </source>
</evidence>
<comment type="caution">
    <text evidence="5">The sequence shown here is derived from an EMBL/GenBank/DDBJ whole genome shotgun (WGS) entry which is preliminary data.</text>
</comment>
<dbReference type="Pfam" id="PF26018">
    <property type="entry name" value="BSH_RND_rel"/>
    <property type="match status" value="1"/>
</dbReference>
<feature type="compositionally biased region" description="Polar residues" evidence="1">
    <location>
        <begin position="16"/>
        <end position="40"/>
    </location>
</feature>
<evidence type="ECO:0000256" key="1">
    <source>
        <dbReference type="SAM" id="MobiDB-lite"/>
    </source>
</evidence>
<dbReference type="InterPro" id="IPR058729">
    <property type="entry name" value="Beta-barrel_RND-rel"/>
</dbReference>
<feature type="domain" description="RND related beta-barrel" evidence="3">
    <location>
        <begin position="376"/>
        <end position="445"/>
    </location>
</feature>
<organism evidence="5 6">
    <name type="scientific">Candidatus Cellulosilyticum pullistercoris</name>
    <dbReference type="NCBI Taxonomy" id="2838521"/>
    <lineage>
        <taxon>Bacteria</taxon>
        <taxon>Bacillati</taxon>
        <taxon>Bacillota</taxon>
        <taxon>Clostridia</taxon>
        <taxon>Lachnospirales</taxon>
        <taxon>Cellulosilyticaceae</taxon>
        <taxon>Cellulosilyticum</taxon>
    </lineage>
</organism>
<proteinExistence type="predicted"/>
<reference evidence="5" key="2">
    <citation type="submission" date="2021-04" db="EMBL/GenBank/DDBJ databases">
        <authorList>
            <person name="Gilroy R."/>
        </authorList>
    </citation>
    <scope>NUCLEOTIDE SEQUENCE</scope>
    <source>
        <strain evidence="5">B5-657</strain>
    </source>
</reference>
<dbReference type="AlphaFoldDB" id="A0A9E2NMD1"/>
<keyword evidence="2" id="KW-0472">Membrane</keyword>
<dbReference type="Proteomes" id="UP000824229">
    <property type="component" value="Unassembled WGS sequence"/>
</dbReference>
<feature type="transmembrane region" description="Helical" evidence="2">
    <location>
        <begin position="118"/>
        <end position="139"/>
    </location>
</feature>
<feature type="domain" description="RND related barrel-sandwich hybrid" evidence="4">
    <location>
        <begin position="172"/>
        <end position="371"/>
    </location>
</feature>
<feature type="compositionally biased region" description="Polar residues" evidence="1">
    <location>
        <begin position="67"/>
        <end position="78"/>
    </location>
</feature>